<proteinExistence type="inferred from homology"/>
<evidence type="ECO:0000313" key="15">
    <source>
        <dbReference type="EMBL" id="CAL2105901.1"/>
    </source>
</evidence>
<gene>
    <name evidence="10 15" type="primary">murF</name>
    <name evidence="15" type="ORF">T190115A13A_10057</name>
</gene>
<protein>
    <recommendedName>
        <fullName evidence="10 11">UDP-N-acetylmuramoyl-tripeptide--D-alanyl-D-alanine ligase</fullName>
        <ecNumber evidence="10 11">6.3.2.10</ecNumber>
    </recommendedName>
    <alternativeName>
        <fullName evidence="10">D-alanyl-D-alanine-adding enzyme</fullName>
    </alternativeName>
</protein>
<evidence type="ECO:0000259" key="13">
    <source>
        <dbReference type="Pfam" id="PF02875"/>
    </source>
</evidence>
<evidence type="ECO:0000256" key="4">
    <source>
        <dbReference type="ARBA" id="ARBA00022741"/>
    </source>
</evidence>
<evidence type="ECO:0000256" key="11">
    <source>
        <dbReference type="RuleBase" id="RU004136"/>
    </source>
</evidence>
<keyword evidence="6 10" id="KW-0133">Cell shape</keyword>
<dbReference type="HAMAP" id="MF_02019">
    <property type="entry name" value="MurF"/>
    <property type="match status" value="1"/>
</dbReference>
<dbReference type="InterPro" id="IPR004101">
    <property type="entry name" value="Mur_ligase_C"/>
</dbReference>
<keyword evidence="3 10" id="KW-0132">Cell division</keyword>
<reference evidence="15 16" key="1">
    <citation type="submission" date="2024-05" db="EMBL/GenBank/DDBJ databases">
        <authorList>
            <person name="Duchaud E."/>
        </authorList>
    </citation>
    <scope>NUCLEOTIDE SEQUENCE [LARGE SCALE GENOMIC DNA]</scope>
    <source>
        <strain evidence="15">Ena-SAMPLE-TAB-13-05-2024-13:56:06:370-140305</strain>
    </source>
</reference>
<evidence type="ECO:0000256" key="5">
    <source>
        <dbReference type="ARBA" id="ARBA00022840"/>
    </source>
</evidence>
<evidence type="ECO:0000259" key="14">
    <source>
        <dbReference type="Pfam" id="PF08245"/>
    </source>
</evidence>
<keyword evidence="1 10" id="KW-0963">Cytoplasm</keyword>
<dbReference type="InterPro" id="IPR036615">
    <property type="entry name" value="Mur_ligase_C_dom_sf"/>
</dbReference>
<dbReference type="Pfam" id="PF01225">
    <property type="entry name" value="Mur_ligase"/>
    <property type="match status" value="1"/>
</dbReference>
<dbReference type="InterPro" id="IPR051046">
    <property type="entry name" value="MurCDEF_CellWall_CoF430Synth"/>
</dbReference>
<evidence type="ECO:0000256" key="6">
    <source>
        <dbReference type="ARBA" id="ARBA00022960"/>
    </source>
</evidence>
<evidence type="ECO:0000256" key="3">
    <source>
        <dbReference type="ARBA" id="ARBA00022618"/>
    </source>
</evidence>
<dbReference type="PANTHER" id="PTHR43024:SF1">
    <property type="entry name" value="UDP-N-ACETYLMURAMOYL-TRIPEPTIDE--D-ALANYL-D-ALANINE LIGASE"/>
    <property type="match status" value="1"/>
</dbReference>
<evidence type="ECO:0000256" key="2">
    <source>
        <dbReference type="ARBA" id="ARBA00022598"/>
    </source>
</evidence>
<dbReference type="PANTHER" id="PTHR43024">
    <property type="entry name" value="UDP-N-ACETYLMURAMOYL-TRIPEPTIDE--D-ALANYL-D-ALANINE LIGASE"/>
    <property type="match status" value="1"/>
</dbReference>
<evidence type="ECO:0000256" key="7">
    <source>
        <dbReference type="ARBA" id="ARBA00022984"/>
    </source>
</evidence>
<dbReference type="EC" id="6.3.2.10" evidence="10 11"/>
<name>A0ABM9PJS8_9FLAO</name>
<dbReference type="SUPFAM" id="SSF53623">
    <property type="entry name" value="MurD-like peptide ligases, catalytic domain"/>
    <property type="match status" value="1"/>
</dbReference>
<comment type="pathway">
    <text evidence="10 11">Cell wall biogenesis; peptidoglycan biosynthesis.</text>
</comment>
<evidence type="ECO:0000259" key="12">
    <source>
        <dbReference type="Pfam" id="PF01225"/>
    </source>
</evidence>
<dbReference type="InterPro" id="IPR013221">
    <property type="entry name" value="Mur_ligase_cen"/>
</dbReference>
<dbReference type="Gene3D" id="3.90.190.20">
    <property type="entry name" value="Mur ligase, C-terminal domain"/>
    <property type="match status" value="1"/>
</dbReference>
<dbReference type="GO" id="GO:0047480">
    <property type="term" value="F:UDP-N-acetylmuramoyl-tripeptide-D-alanyl-D-alanine ligase activity"/>
    <property type="evidence" value="ECO:0007669"/>
    <property type="project" value="UniProtKB-EC"/>
</dbReference>
<feature type="domain" description="Mur ligase C-terminal" evidence="13">
    <location>
        <begin position="292"/>
        <end position="406"/>
    </location>
</feature>
<comment type="catalytic activity">
    <reaction evidence="10 11">
        <text>D-alanyl-D-alanine + UDP-N-acetyl-alpha-D-muramoyl-L-alanyl-gamma-D-glutamyl-meso-2,6-diaminopimelate + ATP = UDP-N-acetyl-alpha-D-muramoyl-L-alanyl-gamma-D-glutamyl-meso-2,6-diaminopimeloyl-D-alanyl-D-alanine + ADP + phosphate + H(+)</text>
        <dbReference type="Rhea" id="RHEA:28374"/>
        <dbReference type="ChEBI" id="CHEBI:15378"/>
        <dbReference type="ChEBI" id="CHEBI:30616"/>
        <dbReference type="ChEBI" id="CHEBI:43474"/>
        <dbReference type="ChEBI" id="CHEBI:57822"/>
        <dbReference type="ChEBI" id="CHEBI:61386"/>
        <dbReference type="ChEBI" id="CHEBI:83905"/>
        <dbReference type="ChEBI" id="CHEBI:456216"/>
        <dbReference type="EC" id="6.3.2.10"/>
    </reaction>
</comment>
<dbReference type="InterPro" id="IPR000713">
    <property type="entry name" value="Mur_ligase_N"/>
</dbReference>
<dbReference type="SUPFAM" id="SSF63418">
    <property type="entry name" value="MurE/MurF N-terminal domain"/>
    <property type="match status" value="1"/>
</dbReference>
<comment type="function">
    <text evidence="10 11">Involved in cell wall formation. Catalyzes the final step in the synthesis of UDP-N-acetylmuramoyl-pentapeptide, the precursor of murein.</text>
</comment>
<feature type="domain" description="Mur ligase N-terminal catalytic" evidence="12">
    <location>
        <begin position="15"/>
        <end position="82"/>
    </location>
</feature>
<dbReference type="RefSeq" id="WP_348737734.1">
    <property type="nucleotide sequence ID" value="NZ_CAXJRC010000011.1"/>
</dbReference>
<keyword evidence="9 10" id="KW-0961">Cell wall biogenesis/degradation</keyword>
<dbReference type="InterPro" id="IPR036565">
    <property type="entry name" value="Mur-like_cat_sf"/>
</dbReference>
<evidence type="ECO:0000256" key="9">
    <source>
        <dbReference type="ARBA" id="ARBA00023316"/>
    </source>
</evidence>
<organism evidence="15 16">
    <name type="scientific">Tenacibaculum vairaonense</name>
    <dbReference type="NCBI Taxonomy" id="3137860"/>
    <lineage>
        <taxon>Bacteria</taxon>
        <taxon>Pseudomonadati</taxon>
        <taxon>Bacteroidota</taxon>
        <taxon>Flavobacteriia</taxon>
        <taxon>Flavobacteriales</taxon>
        <taxon>Flavobacteriaceae</taxon>
        <taxon>Tenacibaculum</taxon>
    </lineage>
</organism>
<keyword evidence="5 10" id="KW-0067">ATP-binding</keyword>
<dbReference type="Proteomes" id="UP001497602">
    <property type="component" value="Unassembled WGS sequence"/>
</dbReference>
<dbReference type="InterPro" id="IPR035911">
    <property type="entry name" value="MurE/MurF_N"/>
</dbReference>
<dbReference type="Gene3D" id="3.40.1390.10">
    <property type="entry name" value="MurE/MurF, N-terminal domain"/>
    <property type="match status" value="1"/>
</dbReference>
<feature type="domain" description="Mur ligase central" evidence="14">
    <location>
        <begin position="96"/>
        <end position="268"/>
    </location>
</feature>
<evidence type="ECO:0000313" key="16">
    <source>
        <dbReference type="Proteomes" id="UP001497602"/>
    </source>
</evidence>
<evidence type="ECO:0000256" key="8">
    <source>
        <dbReference type="ARBA" id="ARBA00023306"/>
    </source>
</evidence>
<keyword evidence="4 10" id="KW-0547">Nucleotide-binding</keyword>
<sequence>MNIEGIYKIYANNYIVDTDTRSIRKGAVFFALKGGNFNGNKFAQEALEKGASYAVIDEKEYFINDRTILVNDVLKTLQELANYHRNKLAIPIVGLTGSNGKTTTKELIYSVLSKKYNVVATKGNLNNHIGVPLTLLSMNDKTEIGVVEMGANNHGEIAMLSRITNPTYGYITNFGKAHLEGFGSVEGVIKAKSELYDFLRENNKIVIVNPNDEIQSERTKKIHRVLFDESLKYISSSPYVILDFLGINIKSNLIGKYNYTNICAAITIGKVFKLNIEKIKEAIEEYVPKNNRSQIIEKNNLKVILDAYNANPTSMKNALESFSEQESDFKIVVLGDMFELGRKSLEEHQIIADLVSSYKFNYSFLVGEHFNQVDTTLIQNKTFEEFRDSFKGLNLSKNTTILVKGSRGMALERVIELL</sequence>
<dbReference type="Pfam" id="PF08245">
    <property type="entry name" value="Mur_ligase_M"/>
    <property type="match status" value="1"/>
</dbReference>
<evidence type="ECO:0000256" key="10">
    <source>
        <dbReference type="HAMAP-Rule" id="MF_02019"/>
    </source>
</evidence>
<dbReference type="Gene3D" id="3.40.1190.10">
    <property type="entry name" value="Mur-like, catalytic domain"/>
    <property type="match status" value="1"/>
</dbReference>
<keyword evidence="7 10" id="KW-0573">Peptidoglycan synthesis</keyword>
<evidence type="ECO:0000256" key="1">
    <source>
        <dbReference type="ARBA" id="ARBA00022490"/>
    </source>
</evidence>
<accession>A0ABM9PJS8</accession>
<dbReference type="InterPro" id="IPR005863">
    <property type="entry name" value="UDP-N-AcMur_synth"/>
</dbReference>
<dbReference type="NCBIfam" id="TIGR01143">
    <property type="entry name" value="murF"/>
    <property type="match status" value="1"/>
</dbReference>
<keyword evidence="2 10" id="KW-0436">Ligase</keyword>
<dbReference type="Pfam" id="PF02875">
    <property type="entry name" value="Mur_ligase_C"/>
    <property type="match status" value="1"/>
</dbReference>
<comment type="caution">
    <text evidence="15">The sequence shown here is derived from an EMBL/GenBank/DDBJ whole genome shotgun (WGS) entry which is preliminary data.</text>
</comment>
<keyword evidence="8 10" id="KW-0131">Cell cycle</keyword>
<keyword evidence="16" id="KW-1185">Reference proteome</keyword>
<comment type="subcellular location">
    <subcellularLocation>
        <location evidence="10 11">Cytoplasm</location>
    </subcellularLocation>
</comment>
<feature type="binding site" evidence="10">
    <location>
        <begin position="97"/>
        <end position="103"/>
    </location>
    <ligand>
        <name>ATP</name>
        <dbReference type="ChEBI" id="CHEBI:30616"/>
    </ligand>
</feature>
<comment type="similarity">
    <text evidence="10">Belongs to the MurCDEF family. MurF subfamily.</text>
</comment>
<dbReference type="EMBL" id="CAXJRC010000011">
    <property type="protein sequence ID" value="CAL2105901.1"/>
    <property type="molecule type" value="Genomic_DNA"/>
</dbReference>
<dbReference type="SUPFAM" id="SSF53244">
    <property type="entry name" value="MurD-like peptide ligases, peptide-binding domain"/>
    <property type="match status" value="1"/>
</dbReference>